<proteinExistence type="predicted"/>
<dbReference type="InterPro" id="IPR024983">
    <property type="entry name" value="CHAT_dom"/>
</dbReference>
<sequence>MTMRHSLLLLTASTLAMPAAAQSLPDRFDAGRGPQGELCQAERVWNDAASSNLFDVVYSVRCRGWTDTASVGRVGVFRSGKDALAQIRAAVAKRMICAAPAALTLAGFEAGEASRCRNGEGGYGAFAVTVPQRKDLLAIDGLERFAANLTGVARALVADDVQLAAEPGTAPDLSRLQAAATGSRLALAGTDAAGLMSQRSEVIEYSLSGQHGEARELATRYLAQLSATALPADRADFMLEQALSSSNLGYAEAAEVGLSQAAALIGALGGAPGQTLNRKLLVYRALDALNRRDYATALVQADAALQASREMGSSSNSPLADPVVLGQLNAGSTRSALARRDQSWVAPTILETQSQYVRAVSLRSQRRAADAMEALSAADRLLTRFDNSGLDTSRLQWLRSAVAGEQGRAARTGGDLAAARAAFARAVASLEQSSIYAGTPLLGQRHIELATAALAAGDPAAARTSFDNGFEILRTLGPSTAATVGGLDAWFDLLAADAAAGGQGAVSARAKFFEAAQLVSPPAVASQIAQLQKIFESGSSDGAVRAKTLQFLDREVRALSTRLTLLPADAAQRTDLEADLAAMNAQTAAVRAELEGDQQYQQANETVATLAELQRALRPGEAYLKLVTLDGRSYAMLVKSDDAVIYRTGIDTASLAELSQKVRRSIDGTLARDGRTIVLVFDVEGAHKLKEAIFGGAGPALDGVTTLITEPNGPMTQLPYAVLVEDEASVAAFDDSVKRNSRDYTKVRFLVRDRRIDSAVSPRSFLISRTLAASRASQPYLGLGNHAVPQQAALADLPQRGAFRGQCAARGDTLRAGFAALRPVGAAEIMAAREAMGVGAESVEKGAFTDVRLGDETTLGGTLKNFAVLHFATHGLKENELDCDSPPALVTSIAEDEASDGLLSFEEIAGLSLDANLVVLSACNTAASASSARARQSGFRSELGQAATLNGLARAFLVAGSRAVLTTHWAIPDSFRAQDGRTIEASTRLISQMFQAGRTGSMGGALRQAQMGMMSGIDTSHPYYWGAFMLVGDGARPMLGTTVEAGR</sequence>
<protein>
    <recommendedName>
        <fullName evidence="2">CHAT domain-containing protein</fullName>
    </recommendedName>
</protein>
<evidence type="ECO:0000313" key="4">
    <source>
        <dbReference type="Proteomes" id="UP000538147"/>
    </source>
</evidence>
<evidence type="ECO:0000256" key="1">
    <source>
        <dbReference type="SAM" id="SignalP"/>
    </source>
</evidence>
<feature type="signal peptide" evidence="1">
    <location>
        <begin position="1"/>
        <end position="21"/>
    </location>
</feature>
<keyword evidence="1" id="KW-0732">Signal</keyword>
<feature type="domain" description="CHAT" evidence="2">
    <location>
        <begin position="699"/>
        <end position="1033"/>
    </location>
</feature>
<dbReference type="Proteomes" id="UP000538147">
    <property type="component" value="Unassembled WGS sequence"/>
</dbReference>
<name>A0A841L4B4_9SPHN</name>
<accession>A0A841L4B4</accession>
<organism evidence="3 4">
    <name type="scientific">Polymorphobacter multimanifer</name>
    <dbReference type="NCBI Taxonomy" id="1070431"/>
    <lineage>
        <taxon>Bacteria</taxon>
        <taxon>Pseudomonadati</taxon>
        <taxon>Pseudomonadota</taxon>
        <taxon>Alphaproteobacteria</taxon>
        <taxon>Sphingomonadales</taxon>
        <taxon>Sphingosinicellaceae</taxon>
        <taxon>Polymorphobacter</taxon>
    </lineage>
</organism>
<reference evidence="3 4" key="1">
    <citation type="submission" date="2020-08" db="EMBL/GenBank/DDBJ databases">
        <title>Genomic Encyclopedia of Type Strains, Phase IV (KMG-IV): sequencing the most valuable type-strain genomes for metagenomic binning, comparative biology and taxonomic classification.</title>
        <authorList>
            <person name="Goeker M."/>
        </authorList>
    </citation>
    <scope>NUCLEOTIDE SEQUENCE [LARGE SCALE GENOMIC DNA]</scope>
    <source>
        <strain evidence="3 4">DSM 102189</strain>
    </source>
</reference>
<dbReference type="EMBL" id="JACIIV010000010">
    <property type="protein sequence ID" value="MBB6227474.1"/>
    <property type="molecule type" value="Genomic_DNA"/>
</dbReference>
<feature type="chain" id="PRO_5032460346" description="CHAT domain-containing protein" evidence="1">
    <location>
        <begin position="22"/>
        <end position="1047"/>
    </location>
</feature>
<comment type="caution">
    <text evidence="3">The sequence shown here is derived from an EMBL/GenBank/DDBJ whole genome shotgun (WGS) entry which is preliminary data.</text>
</comment>
<evidence type="ECO:0000313" key="3">
    <source>
        <dbReference type="EMBL" id="MBB6227474.1"/>
    </source>
</evidence>
<gene>
    <name evidence="3" type="ORF">FHS79_001640</name>
</gene>
<dbReference type="Pfam" id="PF12770">
    <property type="entry name" value="CHAT"/>
    <property type="match status" value="1"/>
</dbReference>
<evidence type="ECO:0000259" key="2">
    <source>
        <dbReference type="Pfam" id="PF12770"/>
    </source>
</evidence>
<dbReference type="RefSeq" id="WP_184198127.1">
    <property type="nucleotide sequence ID" value="NZ_BMOX01000003.1"/>
</dbReference>
<keyword evidence="4" id="KW-1185">Reference proteome</keyword>
<dbReference type="AlphaFoldDB" id="A0A841L4B4"/>